<dbReference type="OrthoDB" id="8040276at2"/>
<dbReference type="EMBL" id="RJTH01000016">
    <property type="protein sequence ID" value="RUM20067.1"/>
    <property type="molecule type" value="Genomic_DNA"/>
</dbReference>
<keyword evidence="1" id="KW-0812">Transmembrane</keyword>
<evidence type="ECO:0000313" key="2">
    <source>
        <dbReference type="EMBL" id="RUM20067.1"/>
    </source>
</evidence>
<feature type="transmembrane region" description="Helical" evidence="1">
    <location>
        <begin position="339"/>
        <end position="358"/>
    </location>
</feature>
<organism evidence="2 3">
    <name type="scientific">Rhizobium vallis</name>
    <dbReference type="NCBI Taxonomy" id="634290"/>
    <lineage>
        <taxon>Bacteria</taxon>
        <taxon>Pseudomonadati</taxon>
        <taxon>Pseudomonadota</taxon>
        <taxon>Alphaproteobacteria</taxon>
        <taxon>Hyphomicrobiales</taxon>
        <taxon>Rhizobiaceae</taxon>
        <taxon>Rhizobium/Agrobacterium group</taxon>
        <taxon>Rhizobium</taxon>
    </lineage>
</organism>
<keyword evidence="3" id="KW-1185">Reference proteome</keyword>
<evidence type="ECO:0000256" key="1">
    <source>
        <dbReference type="SAM" id="Phobius"/>
    </source>
</evidence>
<dbReference type="AlphaFoldDB" id="A0A3S0Y1E8"/>
<comment type="caution">
    <text evidence="2">The sequence shown here is derived from an EMBL/GenBank/DDBJ whole genome shotgun (WGS) entry which is preliminary data.</text>
</comment>
<proteinExistence type="predicted"/>
<protein>
    <submittedName>
        <fullName evidence="2">Uncharacterized protein</fullName>
    </submittedName>
</protein>
<sequence>MTGPTDPDISAVSKHDVLELVGTLFPWIADFRRRSLVDYARAAFHAEPPASSCDARRHAMLLLQRCIRGAARNAGFADDRASYIAAEIANAPVMQAGPHLHLLIEPDAYYTHLFSLMGLNAHRRSAYVSYAVSTVKFVERGRKGPGWLKLGGDAINVFGLSRSQMIPYSVLAQNGPYRFALKNVDRVHGDGGLVARLRSELPRGEFSSAALAIKQANASLWQRYFDPGIDFLQIDDDDVADLVVEHLLDKSSWLARNLFGKGGFVPCLLSATEALADGHWQGWFKNTTDLFWGSDHGHLFPLRLADSRLEARGVEGFSLEFTADAVIEALQSRKIIPNLYLMFIVMAILPGVHVLGGSRHTVYYPLMRYVFCRALAMTGDCELRTTIAADRKPGIWGHRVLLEDAEPFSELDMLGPRTIQAVLRKYGSLSLDDACGALESFVGDPLWACFKTRHNEGLVSVSDPEWAFS</sequence>
<evidence type="ECO:0000313" key="3">
    <source>
        <dbReference type="Proteomes" id="UP000278823"/>
    </source>
</evidence>
<dbReference type="RefSeq" id="WP_126924861.1">
    <property type="nucleotide sequence ID" value="NZ_ML133700.1"/>
</dbReference>
<reference evidence="3" key="1">
    <citation type="submission" date="2018-11" db="EMBL/GenBank/DDBJ databases">
        <title>Rhizobium chutanense sp. nov., isolated from root nodules of Phaseolus vulgaris in China.</title>
        <authorList>
            <person name="Huo Y."/>
        </authorList>
    </citation>
    <scope>NUCLEOTIDE SEQUENCE [LARGE SCALE GENOMIC DNA]</scope>
    <source>
        <strain evidence="3">CCBAU 65647</strain>
    </source>
</reference>
<dbReference type="Proteomes" id="UP000278823">
    <property type="component" value="Unassembled WGS sequence"/>
</dbReference>
<name>A0A3S0Y1E8_9HYPH</name>
<keyword evidence="1" id="KW-1133">Transmembrane helix</keyword>
<gene>
    <name evidence="2" type="ORF">EFQ99_30430</name>
</gene>
<accession>A0A3S0Y1E8</accession>
<keyword evidence="1" id="KW-0472">Membrane</keyword>